<feature type="domain" description="HTH luxR-type" evidence="7">
    <location>
        <begin position="242"/>
        <end position="307"/>
    </location>
</feature>
<dbReference type="SUPFAM" id="SSF52172">
    <property type="entry name" value="CheY-like"/>
    <property type="match status" value="1"/>
</dbReference>
<reference evidence="9 10" key="1">
    <citation type="journal article" date="2016" name="Front. Microbiol.">
        <title>Genomic Resource of Rice Seed Associated Bacteria.</title>
        <authorList>
            <person name="Midha S."/>
            <person name="Bansal K."/>
            <person name="Sharma S."/>
            <person name="Kumar N."/>
            <person name="Patil P.P."/>
            <person name="Chaudhry V."/>
            <person name="Patil P.B."/>
        </authorList>
    </citation>
    <scope>NUCLEOTIDE SEQUENCE [LARGE SCALE GENOMIC DNA]</scope>
    <source>
        <strain evidence="9 10">NS365</strain>
    </source>
</reference>
<dbReference type="GO" id="GO:0000156">
    <property type="term" value="F:phosphorelay response regulator activity"/>
    <property type="evidence" value="ECO:0007669"/>
    <property type="project" value="TreeGrafter"/>
</dbReference>
<dbReference type="InterPro" id="IPR000792">
    <property type="entry name" value="Tscrpt_reg_LuxR_C"/>
</dbReference>
<dbReference type="CDD" id="cd06170">
    <property type="entry name" value="LuxR_C_like"/>
    <property type="match status" value="1"/>
</dbReference>
<comment type="caution">
    <text evidence="9">The sequence shown here is derived from an EMBL/GenBank/DDBJ whole genome shotgun (WGS) entry which is preliminary data.</text>
</comment>
<feature type="modified residue" description="4-aspartylphosphate" evidence="6">
    <location>
        <position position="64"/>
    </location>
</feature>
<dbReference type="GO" id="GO:0000976">
    <property type="term" value="F:transcription cis-regulatory region binding"/>
    <property type="evidence" value="ECO:0007669"/>
    <property type="project" value="TreeGrafter"/>
</dbReference>
<dbReference type="Proteomes" id="UP000078529">
    <property type="component" value="Unassembled WGS sequence"/>
</dbReference>
<evidence type="ECO:0000256" key="4">
    <source>
        <dbReference type="ARBA" id="ARBA00023125"/>
    </source>
</evidence>
<evidence type="ECO:0000313" key="9">
    <source>
        <dbReference type="EMBL" id="KTR06606.1"/>
    </source>
</evidence>
<evidence type="ECO:0000256" key="2">
    <source>
        <dbReference type="ARBA" id="ARBA00023012"/>
    </source>
</evidence>
<dbReference type="InterPro" id="IPR011006">
    <property type="entry name" value="CheY-like_superfamily"/>
</dbReference>
<keyword evidence="5" id="KW-0804">Transcription</keyword>
<keyword evidence="10" id="KW-1185">Reference proteome</keyword>
<dbReference type="GO" id="GO:0032993">
    <property type="term" value="C:protein-DNA complex"/>
    <property type="evidence" value="ECO:0007669"/>
    <property type="project" value="TreeGrafter"/>
</dbReference>
<evidence type="ECO:0000259" key="8">
    <source>
        <dbReference type="PROSITE" id="PS50110"/>
    </source>
</evidence>
<dbReference type="InterPro" id="IPR016032">
    <property type="entry name" value="Sig_transdc_resp-reg_C-effctor"/>
</dbReference>
<keyword evidence="1 6" id="KW-0597">Phosphoprotein</keyword>
<evidence type="ECO:0000256" key="6">
    <source>
        <dbReference type="PROSITE-ProRule" id="PRU00169"/>
    </source>
</evidence>
<protein>
    <submittedName>
        <fullName evidence="9">LuxR family transcriptional regulator</fullName>
    </submittedName>
</protein>
<dbReference type="Pfam" id="PF00196">
    <property type="entry name" value="GerE"/>
    <property type="match status" value="1"/>
</dbReference>
<dbReference type="PANTHER" id="PTHR48111">
    <property type="entry name" value="REGULATOR OF RPOS"/>
    <property type="match status" value="1"/>
</dbReference>
<dbReference type="PRINTS" id="PR00038">
    <property type="entry name" value="HTHLUXR"/>
</dbReference>
<feature type="domain" description="Response regulatory" evidence="8">
    <location>
        <begin position="15"/>
        <end position="131"/>
    </location>
</feature>
<dbReference type="InterPro" id="IPR036388">
    <property type="entry name" value="WH-like_DNA-bd_sf"/>
</dbReference>
<dbReference type="AlphaFoldDB" id="A0A175RSC7"/>
<dbReference type="InterPro" id="IPR039420">
    <property type="entry name" value="WalR-like"/>
</dbReference>
<dbReference type="Pfam" id="PF00072">
    <property type="entry name" value="Response_reg"/>
    <property type="match status" value="1"/>
</dbReference>
<dbReference type="Gene3D" id="3.40.50.2300">
    <property type="match status" value="1"/>
</dbReference>
<dbReference type="SMART" id="SM00448">
    <property type="entry name" value="REC"/>
    <property type="match status" value="1"/>
</dbReference>
<gene>
    <name evidence="9" type="ORF">NS365_06945</name>
</gene>
<keyword evidence="3" id="KW-0805">Transcription regulation</keyword>
<evidence type="ECO:0000256" key="1">
    <source>
        <dbReference type="ARBA" id="ARBA00022553"/>
    </source>
</evidence>
<accession>A0A175RSC7</accession>
<evidence type="ECO:0000313" key="10">
    <source>
        <dbReference type="Proteomes" id="UP000078529"/>
    </source>
</evidence>
<dbReference type="GO" id="GO:0005829">
    <property type="term" value="C:cytosol"/>
    <property type="evidence" value="ECO:0007669"/>
    <property type="project" value="TreeGrafter"/>
</dbReference>
<proteinExistence type="predicted"/>
<dbReference type="PATRIC" id="fig|401562.4.peg.1075"/>
<dbReference type="PANTHER" id="PTHR48111:SF1">
    <property type="entry name" value="TWO-COMPONENT RESPONSE REGULATOR ORR33"/>
    <property type="match status" value="1"/>
</dbReference>
<dbReference type="GO" id="GO:0006355">
    <property type="term" value="P:regulation of DNA-templated transcription"/>
    <property type="evidence" value="ECO:0007669"/>
    <property type="project" value="InterPro"/>
</dbReference>
<dbReference type="SUPFAM" id="SSF46894">
    <property type="entry name" value="C-terminal effector domain of the bipartite response regulators"/>
    <property type="match status" value="1"/>
</dbReference>
<keyword evidence="2" id="KW-0902">Two-component regulatory system</keyword>
<keyword evidence="4" id="KW-0238">DNA-binding</keyword>
<dbReference type="EMBL" id="LDQA01000016">
    <property type="protein sequence ID" value="KTR06606.1"/>
    <property type="molecule type" value="Genomic_DNA"/>
</dbReference>
<dbReference type="PROSITE" id="PS50043">
    <property type="entry name" value="HTH_LUXR_2"/>
    <property type="match status" value="1"/>
</dbReference>
<evidence type="ECO:0000256" key="3">
    <source>
        <dbReference type="ARBA" id="ARBA00023015"/>
    </source>
</evidence>
<evidence type="ECO:0000256" key="5">
    <source>
        <dbReference type="ARBA" id="ARBA00023163"/>
    </source>
</evidence>
<name>A0A175RSC7_9HYPH</name>
<dbReference type="RefSeq" id="WP_058599558.1">
    <property type="nucleotide sequence ID" value="NZ_LDQA01000016.1"/>
</dbReference>
<sequence length="310" mass="33428">MTSKATSTLERERDIVLVVDDSPDTLRMLTDAIELGGATVLVALDGAQALGIAEAITPDIVLMDAVMPGMDGFETTRRLKADAALRHVPVIFMTGLAETEHVVRGLEAGGVDYVTKPIVPDELLARMRVHLANARAAQNARAALDTAGRFLLAVDGNGLILWSTPQATRLLAGVLADKDGRPALPTALCDWLRAGSQPPPPPGGELMSEDGVRLQLSPLGKVGENEHLFRLTVDDTAGEEALLRRHFNLTAREADVLLWLTRGKSNRDIATILDLSPRTVNKHLEVVFTKLGVENRATASFLVMKTLSER</sequence>
<organism evidence="9 10">
    <name type="scientific">Aureimonas ureilytica</name>
    <dbReference type="NCBI Taxonomy" id="401562"/>
    <lineage>
        <taxon>Bacteria</taxon>
        <taxon>Pseudomonadati</taxon>
        <taxon>Pseudomonadota</taxon>
        <taxon>Alphaproteobacteria</taxon>
        <taxon>Hyphomicrobiales</taxon>
        <taxon>Aurantimonadaceae</taxon>
        <taxon>Aureimonas</taxon>
    </lineage>
</organism>
<dbReference type="InterPro" id="IPR001789">
    <property type="entry name" value="Sig_transdc_resp-reg_receiver"/>
</dbReference>
<dbReference type="CDD" id="cd19920">
    <property type="entry name" value="REC_PA4781-like"/>
    <property type="match status" value="1"/>
</dbReference>
<dbReference type="SMART" id="SM00421">
    <property type="entry name" value="HTH_LUXR"/>
    <property type="match status" value="1"/>
</dbReference>
<dbReference type="Gene3D" id="1.10.10.10">
    <property type="entry name" value="Winged helix-like DNA-binding domain superfamily/Winged helix DNA-binding domain"/>
    <property type="match status" value="1"/>
</dbReference>
<dbReference type="PROSITE" id="PS50110">
    <property type="entry name" value="RESPONSE_REGULATORY"/>
    <property type="match status" value="1"/>
</dbReference>
<evidence type="ECO:0000259" key="7">
    <source>
        <dbReference type="PROSITE" id="PS50043"/>
    </source>
</evidence>